<dbReference type="EMBL" id="KZ270637">
    <property type="protein sequence ID" value="OZC05618.1"/>
    <property type="molecule type" value="Genomic_DNA"/>
</dbReference>
<name>A0A238BM92_9BILA</name>
<sequence>MTPEKGQLLTPADICWEQKTHVPTFGGREFPGYHMKHMGLLPTHKCKTVMDVTFIVNKSVIWPGTDWENSPGIRWVAPNNTRWICGYNLWPWLPVGWVGRCTLGFVFAPGRIHKQKISQPVNLPYVKARWSRSVFHWYDYLASIFVPSLGATDIMLRVEALNNFTKQALTDTRRALEALNEEQKQMRKAVLQNRMALDILTASQGGTCALIKMECCVYIPDYSSNVSDALEDMKQQVAAMDFSDSSIWSQISAWFHS</sequence>
<evidence type="ECO:0000313" key="3">
    <source>
        <dbReference type="Proteomes" id="UP000242913"/>
    </source>
</evidence>
<dbReference type="InterPro" id="IPR018154">
    <property type="entry name" value="TLV/ENV_coat_polyprotein"/>
</dbReference>
<dbReference type="SUPFAM" id="SSF58069">
    <property type="entry name" value="Virus ectodomain"/>
    <property type="match status" value="1"/>
</dbReference>
<evidence type="ECO:0000313" key="2">
    <source>
        <dbReference type="EMBL" id="OZC05618.1"/>
    </source>
</evidence>
<feature type="coiled-coil region" evidence="1">
    <location>
        <begin position="162"/>
        <end position="189"/>
    </location>
</feature>
<proteinExistence type="predicted"/>
<protein>
    <submittedName>
        <fullName evidence="2">Uncharacterized protein</fullName>
    </submittedName>
</protein>
<dbReference type="OrthoDB" id="9693372at2759"/>
<dbReference type="PANTHER" id="PTHR10424:SF8">
    <property type="entry name" value="ENDOGENOUS RETROVIRUS GROUP PABLB MEMBER 1 ENV POLYPROTEIN"/>
    <property type="match status" value="1"/>
</dbReference>
<dbReference type="Proteomes" id="UP000242913">
    <property type="component" value="Unassembled WGS sequence"/>
</dbReference>
<organism evidence="2 3">
    <name type="scientific">Onchocerca flexuosa</name>
    <dbReference type="NCBI Taxonomy" id="387005"/>
    <lineage>
        <taxon>Eukaryota</taxon>
        <taxon>Metazoa</taxon>
        <taxon>Ecdysozoa</taxon>
        <taxon>Nematoda</taxon>
        <taxon>Chromadorea</taxon>
        <taxon>Rhabditida</taxon>
        <taxon>Spirurina</taxon>
        <taxon>Spiruromorpha</taxon>
        <taxon>Filarioidea</taxon>
        <taxon>Onchocercidae</taxon>
        <taxon>Onchocerca</taxon>
    </lineage>
</organism>
<keyword evidence="3" id="KW-1185">Reference proteome</keyword>
<feature type="non-terminal residue" evidence="2">
    <location>
        <position position="257"/>
    </location>
</feature>
<dbReference type="Pfam" id="PF00429">
    <property type="entry name" value="TLV_coat"/>
    <property type="match status" value="1"/>
</dbReference>
<gene>
    <name evidence="2" type="ORF">X798_07407</name>
</gene>
<dbReference type="AlphaFoldDB" id="A0A238BM92"/>
<dbReference type="PANTHER" id="PTHR10424">
    <property type="entry name" value="VIRAL ENVELOPE PROTEIN"/>
    <property type="match status" value="1"/>
</dbReference>
<accession>A0A238BM92</accession>
<evidence type="ECO:0000256" key="1">
    <source>
        <dbReference type="SAM" id="Coils"/>
    </source>
</evidence>
<keyword evidence="1" id="KW-0175">Coiled coil</keyword>
<dbReference type="Gene3D" id="1.10.287.210">
    <property type="match status" value="1"/>
</dbReference>
<reference evidence="2 3" key="1">
    <citation type="submission" date="2015-12" db="EMBL/GenBank/DDBJ databases">
        <title>Draft genome of the nematode, Onchocerca flexuosa.</title>
        <authorList>
            <person name="Mitreva M."/>
        </authorList>
    </citation>
    <scope>NUCLEOTIDE SEQUENCE [LARGE SCALE GENOMIC DNA]</scope>
    <source>
        <strain evidence="2">Red Deer</strain>
    </source>
</reference>